<name>A0A4Y4G3M1_WEIHE</name>
<gene>
    <name evidence="8" type="ORF">GA0061075_11117</name>
    <name evidence="7" type="ORF">HF960_06530</name>
</gene>
<dbReference type="EMBL" id="JAAXPM010000009">
    <property type="protein sequence ID" value="NKY67320.1"/>
    <property type="molecule type" value="Genomic_DNA"/>
</dbReference>
<dbReference type="CDD" id="cd03255">
    <property type="entry name" value="ABC_MJ0796_LolCDE_FtsE"/>
    <property type="match status" value="1"/>
</dbReference>
<keyword evidence="2" id="KW-0813">Transport</keyword>
<dbReference type="PANTHER" id="PTHR42798">
    <property type="entry name" value="LIPOPROTEIN-RELEASING SYSTEM ATP-BINDING PROTEIN LOLD"/>
    <property type="match status" value="1"/>
</dbReference>
<evidence type="ECO:0000256" key="3">
    <source>
        <dbReference type="ARBA" id="ARBA00022741"/>
    </source>
</evidence>
<evidence type="ECO:0000259" key="6">
    <source>
        <dbReference type="PROSITE" id="PS50893"/>
    </source>
</evidence>
<proteinExistence type="inferred from homology"/>
<dbReference type="PANTHER" id="PTHR42798:SF2">
    <property type="entry name" value="ABC TRANSPORTER ATP-BINDING PROTEIN MG467-RELATED"/>
    <property type="match status" value="1"/>
</dbReference>
<dbReference type="GO" id="GO:0005524">
    <property type="term" value="F:ATP binding"/>
    <property type="evidence" value="ECO:0007669"/>
    <property type="project" value="UniProtKB-KW"/>
</dbReference>
<evidence type="ECO:0000313" key="8">
    <source>
        <dbReference type="EMBL" id="SCC02145.1"/>
    </source>
</evidence>
<evidence type="ECO:0000256" key="1">
    <source>
        <dbReference type="ARBA" id="ARBA00005417"/>
    </source>
</evidence>
<organism evidence="7 10">
    <name type="scientific">Weissella hellenica</name>
    <dbReference type="NCBI Taxonomy" id="46256"/>
    <lineage>
        <taxon>Bacteria</taxon>
        <taxon>Bacillati</taxon>
        <taxon>Bacillota</taxon>
        <taxon>Bacilli</taxon>
        <taxon>Lactobacillales</taxon>
        <taxon>Lactobacillaceae</taxon>
        <taxon>Weissella</taxon>
    </lineage>
</organism>
<dbReference type="GO" id="GO:0006865">
    <property type="term" value="P:amino acid transport"/>
    <property type="evidence" value="ECO:0007669"/>
    <property type="project" value="UniProtKB-KW"/>
</dbReference>
<dbReference type="SMART" id="SM00382">
    <property type="entry name" value="AAA"/>
    <property type="match status" value="1"/>
</dbReference>
<keyword evidence="4 7" id="KW-0067">ATP-binding</keyword>
<evidence type="ECO:0000313" key="9">
    <source>
        <dbReference type="Proteomes" id="UP000182448"/>
    </source>
</evidence>
<evidence type="ECO:0000256" key="4">
    <source>
        <dbReference type="ARBA" id="ARBA00022840"/>
    </source>
</evidence>
<dbReference type="Pfam" id="PF00005">
    <property type="entry name" value="ABC_tran"/>
    <property type="match status" value="1"/>
</dbReference>
<dbReference type="GO" id="GO:0022857">
    <property type="term" value="F:transmembrane transporter activity"/>
    <property type="evidence" value="ECO:0007669"/>
    <property type="project" value="UniProtKB-ARBA"/>
</dbReference>
<feature type="domain" description="ABC transporter" evidence="6">
    <location>
        <begin position="2"/>
        <end position="226"/>
    </location>
</feature>
<dbReference type="InterPro" id="IPR017911">
    <property type="entry name" value="MacB-like_ATP-bd"/>
</dbReference>
<dbReference type="SUPFAM" id="SSF52540">
    <property type="entry name" value="P-loop containing nucleoside triphosphate hydrolases"/>
    <property type="match status" value="1"/>
</dbReference>
<comment type="similarity">
    <text evidence="1">Belongs to the ABC transporter superfamily.</text>
</comment>
<dbReference type="GO" id="GO:0098796">
    <property type="term" value="C:membrane protein complex"/>
    <property type="evidence" value="ECO:0007669"/>
    <property type="project" value="UniProtKB-ARBA"/>
</dbReference>
<sequence length="226" mass="25343">MIKLEAINKSYQQGKSAVHILHDINLNISEGELVAIMGQSGSGKSTLINIIGFLDDQFEGNYFYNDLPIHDYKRSQFSKLRNSNVGFVFQNFKLINNLTVQENVGLPLLYAGEKRTNIKKRVTEVLQQVGLPGLEKELPKNLSGGQQQRVSIARAIITHPQFLIADEPTGALDSQTSAEIIALFKQLNKQRNTTIIMVTHDEKVCRQATRLIQILDGRIISDEKVV</sequence>
<dbReference type="FunFam" id="3.40.50.300:FF:000032">
    <property type="entry name" value="Export ABC transporter ATP-binding protein"/>
    <property type="match status" value="1"/>
</dbReference>
<protein>
    <submittedName>
        <fullName evidence="8">ABC transport system ATP-binding protein</fullName>
    </submittedName>
    <submittedName>
        <fullName evidence="7">ABC transporter ATP-binding protein</fullName>
    </submittedName>
</protein>
<dbReference type="PROSITE" id="PS50893">
    <property type="entry name" value="ABC_TRANSPORTER_2"/>
    <property type="match status" value="1"/>
</dbReference>
<keyword evidence="5" id="KW-0029">Amino-acid transport</keyword>
<dbReference type="Proteomes" id="UP000182448">
    <property type="component" value="Unassembled WGS sequence"/>
</dbReference>
<dbReference type="AlphaFoldDB" id="A0A4Y4G3M1"/>
<dbReference type="OrthoDB" id="9791546at2"/>
<evidence type="ECO:0000256" key="5">
    <source>
        <dbReference type="ARBA" id="ARBA00022970"/>
    </source>
</evidence>
<dbReference type="RefSeq" id="WP_074427675.1">
    <property type="nucleotide sequence ID" value="NZ_BJEG01000010.1"/>
</dbReference>
<dbReference type="InterPro" id="IPR017871">
    <property type="entry name" value="ABC_transporter-like_CS"/>
</dbReference>
<comment type="caution">
    <text evidence="7">The sequence shown here is derived from an EMBL/GenBank/DDBJ whole genome shotgun (WGS) entry which is preliminary data.</text>
</comment>
<dbReference type="InterPro" id="IPR003439">
    <property type="entry name" value="ABC_transporter-like_ATP-bd"/>
</dbReference>
<dbReference type="Gene3D" id="3.40.50.300">
    <property type="entry name" value="P-loop containing nucleotide triphosphate hydrolases"/>
    <property type="match status" value="1"/>
</dbReference>
<evidence type="ECO:0000313" key="7">
    <source>
        <dbReference type="EMBL" id="NKY67320.1"/>
    </source>
</evidence>
<dbReference type="InterPro" id="IPR003593">
    <property type="entry name" value="AAA+_ATPase"/>
</dbReference>
<dbReference type="GO" id="GO:0016887">
    <property type="term" value="F:ATP hydrolysis activity"/>
    <property type="evidence" value="ECO:0007669"/>
    <property type="project" value="InterPro"/>
</dbReference>
<dbReference type="PROSITE" id="PS00211">
    <property type="entry name" value="ABC_TRANSPORTER_1"/>
    <property type="match status" value="1"/>
</dbReference>
<accession>A0A4Y4G3M1</accession>
<evidence type="ECO:0000256" key="2">
    <source>
        <dbReference type="ARBA" id="ARBA00022448"/>
    </source>
</evidence>
<reference evidence="8 9" key="1">
    <citation type="submission" date="2016-08" db="EMBL/GenBank/DDBJ databases">
        <authorList>
            <person name="Varghese N."/>
            <person name="Submissions Spin"/>
        </authorList>
    </citation>
    <scope>NUCLEOTIDE SEQUENCE [LARGE SCALE GENOMIC DNA]</scope>
    <source>
        <strain evidence="8 9">R-53116</strain>
    </source>
</reference>
<dbReference type="Proteomes" id="UP000585749">
    <property type="component" value="Unassembled WGS sequence"/>
</dbReference>
<keyword evidence="3" id="KW-0547">Nucleotide-binding</keyword>
<evidence type="ECO:0000313" key="10">
    <source>
        <dbReference type="Proteomes" id="UP000585749"/>
    </source>
</evidence>
<reference evidence="7 10" key="2">
    <citation type="submission" date="2020-04" db="EMBL/GenBank/DDBJ databases">
        <title>MicrobeNet Type strains.</title>
        <authorList>
            <person name="Nicholson A.C."/>
        </authorList>
    </citation>
    <scope>NUCLEOTIDE SEQUENCE [LARGE SCALE GENOMIC DNA]</scope>
    <source>
        <strain evidence="7 10">CCUG 33494</strain>
    </source>
</reference>
<keyword evidence="9" id="KW-1185">Reference proteome</keyword>
<dbReference type="EMBL" id="FMAW01000011">
    <property type="protein sequence ID" value="SCC02145.1"/>
    <property type="molecule type" value="Genomic_DNA"/>
</dbReference>
<dbReference type="InterPro" id="IPR027417">
    <property type="entry name" value="P-loop_NTPase"/>
</dbReference>